<organism evidence="1">
    <name type="scientific">Brevibacillus laterosporus</name>
    <name type="common">Bacillus laterosporus</name>
    <dbReference type="NCBI Taxonomy" id="1465"/>
    <lineage>
        <taxon>Bacteria</taxon>
        <taxon>Bacillati</taxon>
        <taxon>Bacillota</taxon>
        <taxon>Bacilli</taxon>
        <taxon>Bacillales</taxon>
        <taxon>Paenibacillaceae</taxon>
        <taxon>Brevibacillus</taxon>
    </lineage>
</organism>
<accession>A0A0F7EIT2</accession>
<sequence>MFGLGTVFESHFRNKNNLHDQQIIDRLHRIFHIPLEEFQKKQSKNEINYKNIDSFQQTNIGNYENRLKEENLYYIRS</sequence>
<keyword evidence="1" id="KW-0614">Plasmid</keyword>
<gene>
    <name evidence="1" type="ORF">EX87_18595</name>
</gene>
<dbReference type="EMBL" id="CP011076">
    <property type="protein sequence ID" value="AKF95654.1"/>
    <property type="molecule type" value="Genomic_DNA"/>
</dbReference>
<protein>
    <submittedName>
        <fullName evidence="1">Uncharacterized protein</fullName>
    </submittedName>
</protein>
<name>A0A0F7EIT2_BRELA</name>
<reference evidence="1" key="1">
    <citation type="submission" date="2015-03" db="EMBL/GenBank/DDBJ databases">
        <title>MIGS Cultured Bacterial/Archaeal sample from Brevibacillus laterosporus.</title>
        <authorList>
            <person name="Zeng D."/>
            <person name="Zhu L."/>
            <person name="Dong G."/>
            <person name="Ye W."/>
            <person name="Ren D."/>
            <person name="Wu L."/>
            <person name="Xu J."/>
            <person name="Li G."/>
            <person name="Guo L."/>
        </authorList>
    </citation>
    <scope>NUCLEOTIDE SEQUENCE</scope>
    <source>
        <strain evidence="1">B9</strain>
        <plasmid evidence="1">unnamed2</plasmid>
    </source>
</reference>
<proteinExistence type="predicted"/>
<geneLocation type="plasmid" evidence="1">
    <name>unnamed2</name>
</geneLocation>
<evidence type="ECO:0000313" key="1">
    <source>
        <dbReference type="EMBL" id="AKF95654.1"/>
    </source>
</evidence>
<dbReference type="AlphaFoldDB" id="A0A0F7EIT2"/>